<evidence type="ECO:0000313" key="1">
    <source>
        <dbReference type="EMBL" id="NDJ95915.1"/>
    </source>
</evidence>
<sequence length="146" mass="16434">MTTYAFIQFIDPICSISAHDNEQNCSIDGHTLKVGFGRATPSDCLWVGGVSEKDLTEIGNMFGSFTGYKCALTDTHLLQTIIKFQFIADCVVAYDHAGTLKKYPKLLVDFLSYYGANKFIQRMYDSDQIVDESYLKFHIVVYSKLG</sequence>
<reference evidence="1" key="1">
    <citation type="submission" date="2018-11" db="EMBL/GenBank/DDBJ databases">
        <title>Myxobolus squamalis genome and transcriptome.</title>
        <authorList>
            <person name="Yahalomi D."/>
            <person name="Atkinson S.D."/>
            <person name="Neuhof M."/>
            <person name="Chang E.S."/>
            <person name="Philippe H."/>
            <person name="Cartwright P."/>
            <person name="Bartholomew J.L."/>
            <person name="Huchon D."/>
        </authorList>
    </citation>
    <scope>NUCLEOTIDE SEQUENCE</scope>
    <source>
        <strain evidence="1">71B08</strain>
        <tissue evidence="1">Whole</tissue>
    </source>
</reference>
<organism evidence="1">
    <name type="scientific">Myxobolus squamalis</name>
    <name type="common">Myxosporean</name>
    <dbReference type="NCBI Taxonomy" id="59785"/>
    <lineage>
        <taxon>Eukaryota</taxon>
        <taxon>Metazoa</taxon>
        <taxon>Cnidaria</taxon>
        <taxon>Myxozoa</taxon>
        <taxon>Myxosporea</taxon>
        <taxon>Bivalvulida</taxon>
        <taxon>Platysporina</taxon>
        <taxon>Myxobolidae</taxon>
        <taxon>Myxobolus</taxon>
    </lineage>
</organism>
<protein>
    <submittedName>
        <fullName evidence="1">Protein split ends (Trinotate prediction)</fullName>
    </submittedName>
</protein>
<dbReference type="GO" id="GO:0003676">
    <property type="term" value="F:nucleic acid binding"/>
    <property type="evidence" value="ECO:0007669"/>
    <property type="project" value="InterPro"/>
</dbReference>
<proteinExistence type="predicted"/>
<dbReference type="InterPro" id="IPR035979">
    <property type="entry name" value="RBD_domain_sf"/>
</dbReference>
<accession>A0A6B2G0T3</accession>
<dbReference type="EMBL" id="GHBR01000342">
    <property type="protein sequence ID" value="NDJ95915.1"/>
    <property type="molecule type" value="Transcribed_RNA"/>
</dbReference>
<name>A0A6B2G0T3_MYXSQ</name>
<dbReference type="AlphaFoldDB" id="A0A6B2G0T3"/>
<dbReference type="SUPFAM" id="SSF54928">
    <property type="entry name" value="RNA-binding domain, RBD"/>
    <property type="match status" value="1"/>
</dbReference>